<dbReference type="PROSITE" id="PS51257">
    <property type="entry name" value="PROKAR_LIPOPROTEIN"/>
    <property type="match status" value="1"/>
</dbReference>
<name>A0A4P7GGQ4_9ACTN</name>
<keyword evidence="2" id="KW-1185">Reference proteome</keyword>
<dbReference type="Proteomes" id="UP000294894">
    <property type="component" value="Chromosome"/>
</dbReference>
<gene>
    <name evidence="1" type="ORF">EXE57_01070</name>
</gene>
<sequence>MRRSRRPTDVLPLRRRLALASVPLVGLLAGCVQLTAHVGPGSEPVAGWTRSADAPLSGRTDAVVAGVGDELVVVGGWEWSGGDGELVSETWLWRPPA</sequence>
<accession>A0A4P7GGQ4</accession>
<dbReference type="KEGG" id="noy:EXE57_01070"/>
<dbReference type="AlphaFoldDB" id="A0A4P7GGQ4"/>
<proteinExistence type="predicted"/>
<dbReference type="RefSeq" id="WP_135073193.1">
    <property type="nucleotide sequence ID" value="NZ_CP038267.1"/>
</dbReference>
<organism evidence="1 2">
    <name type="scientific">Nocardioides euryhalodurans</name>
    <dbReference type="NCBI Taxonomy" id="2518370"/>
    <lineage>
        <taxon>Bacteria</taxon>
        <taxon>Bacillati</taxon>
        <taxon>Actinomycetota</taxon>
        <taxon>Actinomycetes</taxon>
        <taxon>Propionibacteriales</taxon>
        <taxon>Nocardioidaceae</taxon>
        <taxon>Nocardioides</taxon>
    </lineage>
</organism>
<protein>
    <recommendedName>
        <fullName evidence="3">Galactose oxidase</fullName>
    </recommendedName>
</protein>
<evidence type="ECO:0008006" key="3">
    <source>
        <dbReference type="Google" id="ProtNLM"/>
    </source>
</evidence>
<evidence type="ECO:0000313" key="1">
    <source>
        <dbReference type="EMBL" id="QBR91015.1"/>
    </source>
</evidence>
<evidence type="ECO:0000313" key="2">
    <source>
        <dbReference type="Proteomes" id="UP000294894"/>
    </source>
</evidence>
<dbReference type="EMBL" id="CP038267">
    <property type="protein sequence ID" value="QBR91015.1"/>
    <property type="molecule type" value="Genomic_DNA"/>
</dbReference>
<reference evidence="1 2" key="1">
    <citation type="submission" date="2019-03" db="EMBL/GenBank/DDBJ databases">
        <title>Three New Species of Nocardioides, Nocardioides euryhalodurans sp. nov., Nocardioides seonyuensis sp. nov. and Nocardioides eburneoflavus sp. nov., Iolated from Soil.</title>
        <authorList>
            <person name="Roh S.G."/>
            <person name="Lee C."/>
            <person name="Kim M.-K."/>
            <person name="Kim S.B."/>
        </authorList>
    </citation>
    <scope>NUCLEOTIDE SEQUENCE [LARGE SCALE GENOMIC DNA]</scope>
    <source>
        <strain evidence="1 2">MMS17-SY117</strain>
    </source>
</reference>